<organism evidence="1 2">
    <name type="scientific">Bradyrhizobium erythrophlei</name>
    <dbReference type="NCBI Taxonomy" id="1437360"/>
    <lineage>
        <taxon>Bacteria</taxon>
        <taxon>Pseudomonadati</taxon>
        <taxon>Pseudomonadota</taxon>
        <taxon>Alphaproteobacteria</taxon>
        <taxon>Hyphomicrobiales</taxon>
        <taxon>Nitrobacteraceae</taxon>
        <taxon>Bradyrhizobium</taxon>
    </lineage>
</organism>
<accession>A0A1M7U9V9</accession>
<evidence type="ECO:0000313" key="2">
    <source>
        <dbReference type="Proteomes" id="UP000184096"/>
    </source>
</evidence>
<proteinExistence type="predicted"/>
<gene>
    <name evidence="1" type="ORF">SAMN05444170_4102</name>
</gene>
<evidence type="ECO:0000313" key="1">
    <source>
        <dbReference type="EMBL" id="SHN79715.1"/>
    </source>
</evidence>
<dbReference type="RefSeq" id="WP_172806055.1">
    <property type="nucleotide sequence ID" value="NZ_LT670849.1"/>
</dbReference>
<dbReference type="Proteomes" id="UP000184096">
    <property type="component" value="Chromosome I"/>
</dbReference>
<reference evidence="2" key="1">
    <citation type="submission" date="2016-11" db="EMBL/GenBank/DDBJ databases">
        <authorList>
            <person name="Varghese N."/>
            <person name="Submissions S."/>
        </authorList>
    </citation>
    <scope>NUCLEOTIDE SEQUENCE [LARGE SCALE GENOMIC DNA]</scope>
    <source>
        <strain evidence="2">GAS401</strain>
    </source>
</reference>
<keyword evidence="2" id="KW-1185">Reference proteome</keyword>
<protein>
    <submittedName>
        <fullName evidence="1">Uncharacterized protein</fullName>
    </submittedName>
</protein>
<dbReference type="AlphaFoldDB" id="A0A1M7U9V9"/>
<sequence length="66" mass="7757">MYPVAEEAHNGQPEVNLLAHPSQKRFFRAIIQHDLKIGRDDAIIPSDLMKMNVYQPQTWTRRKRQA</sequence>
<dbReference type="EMBL" id="LT670849">
    <property type="protein sequence ID" value="SHN79715.1"/>
    <property type="molecule type" value="Genomic_DNA"/>
</dbReference>
<name>A0A1M7U9V9_9BRAD</name>